<comment type="caution">
    <text evidence="1">The sequence shown here is derived from an EMBL/GenBank/DDBJ whole genome shotgun (WGS) entry which is preliminary data.</text>
</comment>
<evidence type="ECO:0000313" key="1">
    <source>
        <dbReference type="EMBL" id="KRH95121.1"/>
    </source>
</evidence>
<accession>A0A0R0M7R2</accession>
<sequence>MKPQIVPIVFSEEMKCIPFDSNDTETVLHGILLVKQPKKIDAFLVDDNYRVLQTFGEIDVWQKKLCKNEDIFKIMETQIFDTKANLLQHFKKKK</sequence>
<name>A0A0R0M7R2_9MICR</name>
<dbReference type="VEuPathDB" id="MicrosporidiaDB:M153_250009393"/>
<organism evidence="1 2">
    <name type="scientific">Pseudoloma neurophilia</name>
    <dbReference type="NCBI Taxonomy" id="146866"/>
    <lineage>
        <taxon>Eukaryota</taxon>
        <taxon>Fungi</taxon>
        <taxon>Fungi incertae sedis</taxon>
        <taxon>Microsporidia</taxon>
        <taxon>Pseudoloma</taxon>
    </lineage>
</organism>
<proteinExistence type="predicted"/>
<dbReference type="EMBL" id="LGUB01000005">
    <property type="protein sequence ID" value="KRH95121.1"/>
    <property type="molecule type" value="Genomic_DNA"/>
</dbReference>
<keyword evidence="2" id="KW-1185">Reference proteome</keyword>
<protein>
    <submittedName>
        <fullName evidence="1">Uncharacterized protein</fullName>
    </submittedName>
</protein>
<dbReference type="AlphaFoldDB" id="A0A0R0M7R2"/>
<gene>
    <name evidence="1" type="ORF">M153_250009393</name>
</gene>
<dbReference type="Proteomes" id="UP000051530">
    <property type="component" value="Unassembled WGS sequence"/>
</dbReference>
<evidence type="ECO:0000313" key="2">
    <source>
        <dbReference type="Proteomes" id="UP000051530"/>
    </source>
</evidence>
<reference evidence="1 2" key="1">
    <citation type="submission" date="2015-07" db="EMBL/GenBank/DDBJ databases">
        <title>The genome of Pseudoloma neurophilia, a relevant intracellular parasite of the zebrafish.</title>
        <authorList>
            <person name="Ndikumana S."/>
            <person name="Pelin A."/>
            <person name="Sanders J."/>
            <person name="Corradi N."/>
        </authorList>
    </citation>
    <scope>NUCLEOTIDE SEQUENCE [LARGE SCALE GENOMIC DNA]</scope>
    <source>
        <strain evidence="1 2">MK1</strain>
    </source>
</reference>